<gene>
    <name evidence="1" type="ORF">SARC_13608</name>
</gene>
<keyword evidence="2" id="KW-1185">Reference proteome</keyword>
<dbReference type="AlphaFoldDB" id="A0A0L0FAQ2"/>
<proteinExistence type="predicted"/>
<dbReference type="Proteomes" id="UP000054560">
    <property type="component" value="Unassembled WGS sequence"/>
</dbReference>
<protein>
    <submittedName>
        <fullName evidence="1">Uncharacterized protein</fullName>
    </submittedName>
</protein>
<name>A0A0L0FAQ2_9EUKA</name>
<dbReference type="EMBL" id="KQ245087">
    <property type="protein sequence ID" value="KNC73835.1"/>
    <property type="molecule type" value="Genomic_DNA"/>
</dbReference>
<dbReference type="RefSeq" id="XP_014147737.1">
    <property type="nucleotide sequence ID" value="XM_014292262.1"/>
</dbReference>
<feature type="non-terminal residue" evidence="1">
    <location>
        <position position="64"/>
    </location>
</feature>
<dbReference type="GeneID" id="25914112"/>
<feature type="non-terminal residue" evidence="1">
    <location>
        <position position="1"/>
    </location>
</feature>
<evidence type="ECO:0000313" key="2">
    <source>
        <dbReference type="Proteomes" id="UP000054560"/>
    </source>
</evidence>
<organism evidence="1 2">
    <name type="scientific">Sphaeroforma arctica JP610</name>
    <dbReference type="NCBI Taxonomy" id="667725"/>
    <lineage>
        <taxon>Eukaryota</taxon>
        <taxon>Ichthyosporea</taxon>
        <taxon>Ichthyophonida</taxon>
        <taxon>Sphaeroforma</taxon>
    </lineage>
</organism>
<accession>A0A0L0FAQ2</accession>
<evidence type="ECO:0000313" key="1">
    <source>
        <dbReference type="EMBL" id="KNC73835.1"/>
    </source>
</evidence>
<reference evidence="1 2" key="1">
    <citation type="submission" date="2011-02" db="EMBL/GenBank/DDBJ databases">
        <title>The Genome Sequence of Sphaeroforma arctica JP610.</title>
        <authorList>
            <consortium name="The Broad Institute Genome Sequencing Platform"/>
            <person name="Russ C."/>
            <person name="Cuomo C."/>
            <person name="Young S.K."/>
            <person name="Zeng Q."/>
            <person name="Gargeya S."/>
            <person name="Alvarado L."/>
            <person name="Berlin A."/>
            <person name="Chapman S.B."/>
            <person name="Chen Z."/>
            <person name="Freedman E."/>
            <person name="Gellesch M."/>
            <person name="Goldberg J."/>
            <person name="Griggs A."/>
            <person name="Gujja S."/>
            <person name="Heilman E."/>
            <person name="Heiman D."/>
            <person name="Howarth C."/>
            <person name="Mehta T."/>
            <person name="Neiman D."/>
            <person name="Pearson M."/>
            <person name="Roberts A."/>
            <person name="Saif S."/>
            <person name="Shea T."/>
            <person name="Shenoy N."/>
            <person name="Sisk P."/>
            <person name="Stolte C."/>
            <person name="Sykes S."/>
            <person name="White J."/>
            <person name="Yandava C."/>
            <person name="Burger G."/>
            <person name="Gray M.W."/>
            <person name="Holland P.W.H."/>
            <person name="King N."/>
            <person name="Lang F.B.F."/>
            <person name="Roger A.J."/>
            <person name="Ruiz-Trillo I."/>
            <person name="Haas B."/>
            <person name="Nusbaum C."/>
            <person name="Birren B."/>
        </authorList>
    </citation>
    <scope>NUCLEOTIDE SEQUENCE [LARGE SCALE GENOMIC DNA]</scope>
    <source>
        <strain evidence="1 2">JP610</strain>
    </source>
</reference>
<sequence>CATTYIALLSACYARIGNGVHQSDSLVGLIHDELIRLLSHTSEHVRNLAADFWYREQKMPAEIE</sequence>